<proteinExistence type="predicted"/>
<accession>A0A2P2NR48</accession>
<name>A0A2P2NR48_RHIMU</name>
<protein>
    <submittedName>
        <fullName evidence="1">Uncharacterized protein</fullName>
    </submittedName>
</protein>
<sequence>MVFSMNIKYIMLCYI</sequence>
<evidence type="ECO:0000313" key="1">
    <source>
        <dbReference type="EMBL" id="MBX44988.1"/>
    </source>
</evidence>
<reference evidence="1" key="1">
    <citation type="submission" date="2018-02" db="EMBL/GenBank/DDBJ databases">
        <title>Rhizophora mucronata_Transcriptome.</title>
        <authorList>
            <person name="Meera S.P."/>
            <person name="Sreeshan A."/>
            <person name="Augustine A."/>
        </authorList>
    </citation>
    <scope>NUCLEOTIDE SEQUENCE</scope>
    <source>
        <tissue evidence="1">Leaf</tissue>
    </source>
</reference>
<organism evidence="1">
    <name type="scientific">Rhizophora mucronata</name>
    <name type="common">Asiatic mangrove</name>
    <dbReference type="NCBI Taxonomy" id="61149"/>
    <lineage>
        <taxon>Eukaryota</taxon>
        <taxon>Viridiplantae</taxon>
        <taxon>Streptophyta</taxon>
        <taxon>Embryophyta</taxon>
        <taxon>Tracheophyta</taxon>
        <taxon>Spermatophyta</taxon>
        <taxon>Magnoliopsida</taxon>
        <taxon>eudicotyledons</taxon>
        <taxon>Gunneridae</taxon>
        <taxon>Pentapetalae</taxon>
        <taxon>rosids</taxon>
        <taxon>fabids</taxon>
        <taxon>Malpighiales</taxon>
        <taxon>Rhizophoraceae</taxon>
        <taxon>Rhizophora</taxon>
    </lineage>
</organism>
<dbReference type="EMBL" id="GGEC01064504">
    <property type="protein sequence ID" value="MBX44988.1"/>
    <property type="molecule type" value="Transcribed_RNA"/>
</dbReference>